<gene>
    <name evidence="1" type="ORF">QF030_007686</name>
</gene>
<keyword evidence="2" id="KW-1185">Reference proteome</keyword>
<name>A0ABU0P3E7_STRRH</name>
<evidence type="ECO:0000313" key="2">
    <source>
        <dbReference type="Proteomes" id="UP001230654"/>
    </source>
</evidence>
<sequence>MSGPTLAIELAEPLSRAALREFRALMVGLSSHFDEKRPGFFDVNVPAERLGVEDRREKDWRKPFPLPAGSEPNLALPRRTIRCSF</sequence>
<dbReference type="Proteomes" id="UP001230654">
    <property type="component" value="Unassembled WGS sequence"/>
</dbReference>
<reference evidence="1 2" key="1">
    <citation type="submission" date="2023-07" db="EMBL/GenBank/DDBJ databases">
        <title>Comparative genomics of wheat-associated soil bacteria to identify genetic determinants of phenazine resistance.</title>
        <authorList>
            <person name="Mouncey N."/>
        </authorList>
    </citation>
    <scope>NUCLEOTIDE SEQUENCE [LARGE SCALE GENOMIC DNA]</scope>
    <source>
        <strain evidence="1 2">B2I6</strain>
    </source>
</reference>
<dbReference type="EMBL" id="JAUSWV010000002">
    <property type="protein sequence ID" value="MDQ0585508.1"/>
    <property type="molecule type" value="Genomic_DNA"/>
</dbReference>
<dbReference type="InterPro" id="IPR045948">
    <property type="entry name" value="DUF6368"/>
</dbReference>
<proteinExistence type="predicted"/>
<dbReference type="Pfam" id="PF19895">
    <property type="entry name" value="DUF6368"/>
    <property type="match status" value="1"/>
</dbReference>
<organism evidence="1 2">
    <name type="scientific">Streptomyces rishiriensis</name>
    <dbReference type="NCBI Taxonomy" id="68264"/>
    <lineage>
        <taxon>Bacteria</taxon>
        <taxon>Bacillati</taxon>
        <taxon>Actinomycetota</taxon>
        <taxon>Actinomycetes</taxon>
        <taxon>Kitasatosporales</taxon>
        <taxon>Streptomycetaceae</taxon>
        <taxon>Streptomyces</taxon>
    </lineage>
</organism>
<evidence type="ECO:0000313" key="1">
    <source>
        <dbReference type="EMBL" id="MDQ0585508.1"/>
    </source>
</evidence>
<accession>A0ABU0P3E7</accession>
<comment type="caution">
    <text evidence="1">The sequence shown here is derived from an EMBL/GenBank/DDBJ whole genome shotgun (WGS) entry which is preliminary data.</text>
</comment>
<protein>
    <submittedName>
        <fullName evidence="1">Uncharacterized protein</fullName>
    </submittedName>
</protein>